<dbReference type="AlphaFoldDB" id="A0A1F6C987"/>
<name>A0A1F6C987_HANXR</name>
<proteinExistence type="predicted"/>
<dbReference type="InterPro" id="IPR050312">
    <property type="entry name" value="IolE/XylAMocC-like"/>
</dbReference>
<evidence type="ECO:0000313" key="3">
    <source>
        <dbReference type="Proteomes" id="UP000178606"/>
    </source>
</evidence>
<accession>A0A1F6C987</accession>
<dbReference type="Gene3D" id="3.20.20.150">
    <property type="entry name" value="Divalent-metal-dependent TIM barrel enzymes"/>
    <property type="match status" value="1"/>
</dbReference>
<evidence type="ECO:0000313" key="2">
    <source>
        <dbReference type="EMBL" id="OGG45733.1"/>
    </source>
</evidence>
<gene>
    <name evidence="2" type="ORF">A3F84_18470</name>
</gene>
<dbReference type="Pfam" id="PF01261">
    <property type="entry name" value="AP_endonuc_2"/>
    <property type="match status" value="1"/>
</dbReference>
<protein>
    <recommendedName>
        <fullName evidence="1">Xylose isomerase-like TIM barrel domain-containing protein</fullName>
    </recommendedName>
</protein>
<feature type="domain" description="Xylose isomerase-like TIM barrel" evidence="1">
    <location>
        <begin position="69"/>
        <end position="204"/>
    </location>
</feature>
<dbReference type="SUPFAM" id="SSF51658">
    <property type="entry name" value="Xylose isomerase-like"/>
    <property type="match status" value="1"/>
</dbReference>
<evidence type="ECO:0000259" key="1">
    <source>
        <dbReference type="Pfam" id="PF01261"/>
    </source>
</evidence>
<sequence length="224" mass="25327">MRATQITGDTTLAEVRGFRRTADELGLSVSCCAPPGVTVDEEGLKRVEQSISIVRTLCCDTLKVWVKDMDWLRQACYLVRPHGLTLIAQIHTGGPFETINSCLETLSQLGRENFGLQYDPANLFEAQQDYGEEAVKRLGPHIRQLSVQSERLARPDEPDVWEYEGRRYRRCPLDDPGGLDYASVFRGLRAVGFDGHVTLNEPKPMSMETGAFAKQMHDELRRWL</sequence>
<dbReference type="Proteomes" id="UP000178606">
    <property type="component" value="Unassembled WGS sequence"/>
</dbReference>
<dbReference type="InterPro" id="IPR013022">
    <property type="entry name" value="Xyl_isomerase-like_TIM-brl"/>
</dbReference>
<organism evidence="2 3">
    <name type="scientific">Handelsmanbacteria sp. (strain RIFCSPLOWO2_12_FULL_64_10)</name>
    <dbReference type="NCBI Taxonomy" id="1817868"/>
    <lineage>
        <taxon>Bacteria</taxon>
        <taxon>Candidatus Handelsmaniibacteriota</taxon>
    </lineage>
</organism>
<reference evidence="2 3" key="1">
    <citation type="journal article" date="2016" name="Nat. Commun.">
        <title>Thousands of microbial genomes shed light on interconnected biogeochemical processes in an aquifer system.</title>
        <authorList>
            <person name="Anantharaman K."/>
            <person name="Brown C.T."/>
            <person name="Hug L.A."/>
            <person name="Sharon I."/>
            <person name="Castelle C.J."/>
            <person name="Probst A.J."/>
            <person name="Thomas B.C."/>
            <person name="Singh A."/>
            <person name="Wilkins M.J."/>
            <person name="Karaoz U."/>
            <person name="Brodie E.L."/>
            <person name="Williams K.H."/>
            <person name="Hubbard S.S."/>
            <person name="Banfield J.F."/>
        </authorList>
    </citation>
    <scope>NUCLEOTIDE SEQUENCE [LARGE SCALE GENOMIC DNA]</scope>
    <source>
        <strain evidence="3">RIFCSPLOWO2_12_FULL_64_10</strain>
    </source>
</reference>
<dbReference type="PANTHER" id="PTHR12110">
    <property type="entry name" value="HYDROXYPYRUVATE ISOMERASE"/>
    <property type="match status" value="1"/>
</dbReference>
<comment type="caution">
    <text evidence="2">The sequence shown here is derived from an EMBL/GenBank/DDBJ whole genome shotgun (WGS) entry which is preliminary data.</text>
</comment>
<dbReference type="EMBL" id="MFKF01000367">
    <property type="protein sequence ID" value="OGG45733.1"/>
    <property type="molecule type" value="Genomic_DNA"/>
</dbReference>
<dbReference type="InterPro" id="IPR036237">
    <property type="entry name" value="Xyl_isomerase-like_sf"/>
</dbReference>